<dbReference type="PANTHER" id="PTHR34133">
    <property type="entry name" value="OS07G0633000 PROTEIN"/>
    <property type="match status" value="1"/>
</dbReference>
<dbReference type="PANTHER" id="PTHR34133:SF8">
    <property type="entry name" value="OS07G0633000 PROTEIN"/>
    <property type="match status" value="1"/>
</dbReference>
<dbReference type="InterPro" id="IPR018971">
    <property type="entry name" value="DUF1997"/>
</dbReference>
<keyword evidence="2" id="KW-1185">Reference proteome</keyword>
<accession>A0A830H5T6</accession>
<dbReference type="AlphaFoldDB" id="A0A830H5T6"/>
<gene>
    <name evidence="1" type="ORF">PPROV_000013600</name>
</gene>
<evidence type="ECO:0000313" key="1">
    <source>
        <dbReference type="EMBL" id="GHP01380.1"/>
    </source>
</evidence>
<dbReference type="Proteomes" id="UP000660262">
    <property type="component" value="Unassembled WGS sequence"/>
</dbReference>
<comment type="caution">
    <text evidence="1">The sequence shown here is derived from an EMBL/GenBank/DDBJ whole genome shotgun (WGS) entry which is preliminary data.</text>
</comment>
<sequence>MAPLGLGSSFREVNGVMMGNPPPSYRDNTYRKHVPRRRLQMSSRRMMNKTIMGMQTFTAKRTMRLSVQQIPNAPMATYLATPDRVVGLCFPQGRGRRVDDNSQPHDAKYEVRMLPQAFLFLNFEPVVGVRATSTVNEDLTHANLTMGSEQFRIDGLPPELRSLNDDVNFVFEGGLTATVPTAAAGTSAPCSLDGTARLSIRADVPPMLQMVPGMAQAAEQALEAVLERLQQQLIREVAGDYRRFAAAQQRQQQAAAKKLESATHQKG</sequence>
<name>A0A830H5T6_9CHLO</name>
<protein>
    <submittedName>
        <fullName evidence="1">Uncharacterized protein</fullName>
    </submittedName>
</protein>
<dbReference type="EMBL" id="BNJQ01000001">
    <property type="protein sequence ID" value="GHP01380.1"/>
    <property type="molecule type" value="Genomic_DNA"/>
</dbReference>
<organism evidence="1 2">
    <name type="scientific">Pycnococcus provasolii</name>
    <dbReference type="NCBI Taxonomy" id="41880"/>
    <lineage>
        <taxon>Eukaryota</taxon>
        <taxon>Viridiplantae</taxon>
        <taxon>Chlorophyta</taxon>
        <taxon>Pseudoscourfieldiophyceae</taxon>
        <taxon>Pseudoscourfieldiales</taxon>
        <taxon>Pycnococcaceae</taxon>
        <taxon>Pycnococcus</taxon>
    </lineage>
</organism>
<evidence type="ECO:0000313" key="2">
    <source>
        <dbReference type="Proteomes" id="UP000660262"/>
    </source>
</evidence>
<proteinExistence type="predicted"/>
<reference evidence="1" key="1">
    <citation type="submission" date="2020-10" db="EMBL/GenBank/DDBJ databases">
        <title>Unveiling of a novel bifunctional photoreceptor, Dualchrome1, isolated from a cosmopolitan green alga.</title>
        <authorList>
            <person name="Suzuki S."/>
            <person name="Kawachi M."/>
        </authorList>
    </citation>
    <scope>NUCLEOTIDE SEQUENCE</scope>
    <source>
        <strain evidence="1">NIES 2893</strain>
    </source>
</reference>
<dbReference type="Pfam" id="PF09366">
    <property type="entry name" value="DUF1997"/>
    <property type="match status" value="1"/>
</dbReference>